<reference evidence="1" key="1">
    <citation type="journal article" date="2022" name="bioRxiv">
        <title>Population genetic analysis of Ophidiomyces ophidiicola, the causative agent of snake fungal disease, indicates recent introductions to the USA.</title>
        <authorList>
            <person name="Ladner J.T."/>
            <person name="Palmer J.M."/>
            <person name="Ettinger C.L."/>
            <person name="Stajich J.E."/>
            <person name="Farrell T.M."/>
            <person name="Glorioso B.M."/>
            <person name="Lawson B."/>
            <person name="Price S.J."/>
            <person name="Stengle A.G."/>
            <person name="Grear D.A."/>
            <person name="Lorch J.M."/>
        </authorList>
    </citation>
    <scope>NUCLEOTIDE SEQUENCE</scope>
    <source>
        <strain evidence="1">NWHC 24266-5</strain>
    </source>
</reference>
<accession>A0ACB8US71</accession>
<sequence length="183" mass="19878">MDSKEPDHTFSAADRIRQLNEIDQDVAKLLHAAGLAVQALTNAPLPTDNPSQTASSSSEKNVLDAHKDAFKEASSQYFSLLSSIDVRLRRQVYALEEASIIRPESAVKAGEGVGIGAVPPAPGATNPLEISWLNTRKDTVEKEKEAELWADAREFVLKLKSKTTDGGPKPQSNDNLPKEMDVD</sequence>
<evidence type="ECO:0000313" key="1">
    <source>
        <dbReference type="EMBL" id="KAI2383960.1"/>
    </source>
</evidence>
<dbReference type="EMBL" id="JALBCA010000081">
    <property type="protein sequence ID" value="KAI2383960.1"/>
    <property type="molecule type" value="Genomic_DNA"/>
</dbReference>
<gene>
    <name evidence="1" type="ORF">LOY88_004957</name>
</gene>
<organism evidence="1">
    <name type="scientific">Ophidiomyces ophidiicola</name>
    <dbReference type="NCBI Taxonomy" id="1387563"/>
    <lineage>
        <taxon>Eukaryota</taxon>
        <taxon>Fungi</taxon>
        <taxon>Dikarya</taxon>
        <taxon>Ascomycota</taxon>
        <taxon>Pezizomycotina</taxon>
        <taxon>Eurotiomycetes</taxon>
        <taxon>Eurotiomycetidae</taxon>
        <taxon>Onygenales</taxon>
        <taxon>Onygenaceae</taxon>
        <taxon>Ophidiomyces</taxon>
    </lineage>
</organism>
<name>A0ACB8US71_9EURO</name>
<proteinExistence type="predicted"/>
<comment type="caution">
    <text evidence="1">The sequence shown here is derived from an EMBL/GenBank/DDBJ whole genome shotgun (WGS) entry which is preliminary data.</text>
</comment>
<protein>
    <submittedName>
        <fullName evidence="1">Uncharacterized protein</fullName>
    </submittedName>
</protein>